<dbReference type="OrthoDB" id="8300685at2759"/>
<comment type="caution">
    <text evidence="1">The sequence shown here is derived from an EMBL/GenBank/DDBJ whole genome shotgun (WGS) entry which is preliminary data.</text>
</comment>
<gene>
    <name evidence="1" type="ORF">AVEN_170175_1</name>
</gene>
<accession>A0A4Y2BDJ3</accession>
<keyword evidence="2" id="KW-1185">Reference proteome</keyword>
<organism evidence="1 2">
    <name type="scientific">Araneus ventricosus</name>
    <name type="common">Orbweaver spider</name>
    <name type="synonym">Epeira ventricosa</name>
    <dbReference type="NCBI Taxonomy" id="182803"/>
    <lineage>
        <taxon>Eukaryota</taxon>
        <taxon>Metazoa</taxon>
        <taxon>Ecdysozoa</taxon>
        <taxon>Arthropoda</taxon>
        <taxon>Chelicerata</taxon>
        <taxon>Arachnida</taxon>
        <taxon>Araneae</taxon>
        <taxon>Araneomorphae</taxon>
        <taxon>Entelegynae</taxon>
        <taxon>Araneoidea</taxon>
        <taxon>Araneidae</taxon>
        <taxon>Araneus</taxon>
    </lineage>
</organism>
<dbReference type="EMBL" id="BGPR01083154">
    <property type="protein sequence ID" value="GBL90118.1"/>
    <property type="molecule type" value="Genomic_DNA"/>
</dbReference>
<evidence type="ECO:0000313" key="2">
    <source>
        <dbReference type="Proteomes" id="UP000499080"/>
    </source>
</evidence>
<sequence length="88" mass="9951">MSSTNRWTDRVKASQFVASLQGSAAEILQGIPADKLTDHATIEKALEFQFGDSHLIQFYITELKTRQQKTRENLQARAADVERLMSLV</sequence>
<dbReference type="PANTHER" id="PTHR45823">
    <property type="entry name" value="T-SNARE COILED-COIL HOMOLOGY DOMAIN-CONTAINING PROTEIN"/>
    <property type="match status" value="1"/>
</dbReference>
<reference evidence="1 2" key="1">
    <citation type="journal article" date="2019" name="Sci. Rep.">
        <title>Orb-weaving spider Araneus ventricosus genome elucidates the spidroin gene catalogue.</title>
        <authorList>
            <person name="Kono N."/>
            <person name="Nakamura H."/>
            <person name="Ohtoshi R."/>
            <person name="Moran D.A.P."/>
            <person name="Shinohara A."/>
            <person name="Yoshida Y."/>
            <person name="Fujiwara M."/>
            <person name="Mori M."/>
            <person name="Tomita M."/>
            <person name="Arakawa K."/>
        </authorList>
    </citation>
    <scope>NUCLEOTIDE SEQUENCE [LARGE SCALE GENOMIC DNA]</scope>
</reference>
<dbReference type="Proteomes" id="UP000499080">
    <property type="component" value="Unassembled WGS sequence"/>
</dbReference>
<evidence type="ECO:0000313" key="1">
    <source>
        <dbReference type="EMBL" id="GBL90118.1"/>
    </source>
</evidence>
<protein>
    <submittedName>
        <fullName evidence="1">Uncharacterized protein</fullName>
    </submittedName>
</protein>
<proteinExistence type="predicted"/>
<name>A0A4Y2BDJ3_ARAVE</name>
<dbReference type="PANTHER" id="PTHR45823:SF1">
    <property type="entry name" value="T-SNARE COILED-COIL HOMOLOGY DOMAIN-CONTAINING PROTEIN"/>
    <property type="match status" value="1"/>
</dbReference>
<dbReference type="AlphaFoldDB" id="A0A4Y2BDJ3"/>